<dbReference type="EMBL" id="JAMDGY010000078">
    <property type="protein sequence ID" value="MDD0993109.1"/>
    <property type="molecule type" value="Genomic_DNA"/>
</dbReference>
<reference evidence="1 2" key="1">
    <citation type="submission" date="2022-05" db="EMBL/GenBank/DDBJ databases">
        <title>Novel Pseudomonas spp. Isolated from a Rainbow Trout Aquaculture Facility.</title>
        <authorList>
            <person name="Testerman T."/>
            <person name="Graf J."/>
        </authorList>
    </citation>
    <scope>NUCLEOTIDE SEQUENCE [LARGE SCALE GENOMIC DNA]</scope>
    <source>
        <strain evidence="1 2">ID681</strain>
    </source>
</reference>
<keyword evidence="2" id="KW-1185">Reference proteome</keyword>
<dbReference type="Proteomes" id="UP001148203">
    <property type="component" value="Unassembled WGS sequence"/>
</dbReference>
<comment type="caution">
    <text evidence="1">The sequence shown here is derived from an EMBL/GenBank/DDBJ whole genome shotgun (WGS) entry which is preliminary data.</text>
</comment>
<protein>
    <submittedName>
        <fullName evidence="1">Uncharacterized protein</fullName>
    </submittedName>
</protein>
<dbReference type="RefSeq" id="WP_273912885.1">
    <property type="nucleotide sequence ID" value="NZ_JAMDGX010000072.1"/>
</dbReference>
<organism evidence="1 2">
    <name type="scientific">Pseudomonas fontis</name>
    <dbReference type="NCBI Taxonomy" id="2942633"/>
    <lineage>
        <taxon>Bacteria</taxon>
        <taxon>Pseudomonadati</taxon>
        <taxon>Pseudomonadota</taxon>
        <taxon>Gammaproteobacteria</taxon>
        <taxon>Pseudomonadales</taxon>
        <taxon>Pseudomonadaceae</taxon>
        <taxon>Pseudomonas</taxon>
    </lineage>
</organism>
<accession>A0ABT5NYC4</accession>
<proteinExistence type="predicted"/>
<evidence type="ECO:0000313" key="2">
    <source>
        <dbReference type="Proteomes" id="UP001148203"/>
    </source>
</evidence>
<name>A0ABT5NYC4_9PSED</name>
<gene>
    <name evidence="1" type="ORF">M5G11_21505</name>
</gene>
<sequence length="77" mass="8004">MNTTLPIQVVDSGVEQKIRIASQSNDVVVSGSLSPAGGHAICPVEPVDDAKTAAGCGRGAPVMREMRGEKALFKEKP</sequence>
<evidence type="ECO:0000313" key="1">
    <source>
        <dbReference type="EMBL" id="MDD0993109.1"/>
    </source>
</evidence>